<dbReference type="EMBL" id="CP048649">
    <property type="protein sequence ID" value="QIB67791.1"/>
    <property type="molecule type" value="Genomic_DNA"/>
</dbReference>
<dbReference type="InterPro" id="IPR010982">
    <property type="entry name" value="Lambda_DNA-bd_dom_sf"/>
</dbReference>
<name>A0A858BPJ0_9FIRM</name>
<protein>
    <submittedName>
        <fullName evidence="2">Helix-turn-helix transcriptional regulator</fullName>
    </submittedName>
</protein>
<dbReference type="AlphaFoldDB" id="A0A858BPJ0"/>
<organism evidence="2 3">
    <name type="scientific">Aminipila butyrica</name>
    <dbReference type="NCBI Taxonomy" id="433296"/>
    <lineage>
        <taxon>Bacteria</taxon>
        <taxon>Bacillati</taxon>
        <taxon>Bacillota</taxon>
        <taxon>Clostridia</taxon>
        <taxon>Peptostreptococcales</taxon>
        <taxon>Anaerovoracaceae</taxon>
        <taxon>Aminipila</taxon>
    </lineage>
</organism>
<dbReference type="Gene3D" id="1.10.260.40">
    <property type="entry name" value="lambda repressor-like DNA-binding domains"/>
    <property type="match status" value="1"/>
</dbReference>
<reference evidence="2 3" key="1">
    <citation type="submission" date="2020-02" db="EMBL/GenBank/DDBJ databases">
        <authorList>
            <person name="Kim Y.B."/>
            <person name="Roh S.W."/>
        </authorList>
    </citation>
    <scope>NUCLEOTIDE SEQUENCE [LARGE SCALE GENOMIC DNA]</scope>
    <source>
        <strain evidence="2 3">DSM 103574</strain>
    </source>
</reference>
<accession>A0A858BPJ0</accession>
<dbReference type="GO" id="GO:0003677">
    <property type="term" value="F:DNA binding"/>
    <property type="evidence" value="ECO:0007669"/>
    <property type="project" value="InterPro"/>
</dbReference>
<dbReference type="PROSITE" id="PS50943">
    <property type="entry name" value="HTH_CROC1"/>
    <property type="match status" value="1"/>
</dbReference>
<dbReference type="Proteomes" id="UP000466848">
    <property type="component" value="Chromosome"/>
</dbReference>
<evidence type="ECO:0000313" key="3">
    <source>
        <dbReference type="Proteomes" id="UP000466848"/>
    </source>
</evidence>
<gene>
    <name evidence="2" type="ORF">Ami103574_04265</name>
</gene>
<dbReference type="CDD" id="cd00093">
    <property type="entry name" value="HTH_XRE"/>
    <property type="match status" value="1"/>
</dbReference>
<proteinExistence type="predicted"/>
<dbReference type="RefSeq" id="WP_163064716.1">
    <property type="nucleotide sequence ID" value="NZ_CP048649.1"/>
</dbReference>
<evidence type="ECO:0000259" key="1">
    <source>
        <dbReference type="PROSITE" id="PS50943"/>
    </source>
</evidence>
<feature type="domain" description="HTH cro/C1-type" evidence="1">
    <location>
        <begin position="17"/>
        <end position="62"/>
    </location>
</feature>
<dbReference type="KEGG" id="abut:Ami103574_04265"/>
<evidence type="ECO:0000313" key="2">
    <source>
        <dbReference type="EMBL" id="QIB67791.1"/>
    </source>
</evidence>
<dbReference type="SUPFAM" id="SSF47413">
    <property type="entry name" value="lambda repressor-like DNA-binding domains"/>
    <property type="match status" value="1"/>
</dbReference>
<dbReference type="InterPro" id="IPR001387">
    <property type="entry name" value="Cro/C1-type_HTH"/>
</dbReference>
<keyword evidence="3" id="KW-1185">Reference proteome</keyword>
<sequence length="71" mass="7880">MSIVAINVYRIIEEKCLKQSAVALKAGYDPKKFNAMLRGRKTITSEDVLPIAGALEVEVNDLFTQNGQIKQ</sequence>